<keyword evidence="1" id="KW-1133">Transmembrane helix</keyword>
<dbReference type="Proteomes" id="UP000499080">
    <property type="component" value="Unassembled WGS sequence"/>
</dbReference>
<sequence>MLLLSRYLYSWRRSRFFLMIPCDVTACRGDYERTALGSQSSSELIDWNDFGVSSAVRAGKPGELLKVLLLLLLVNCCLFVLRICIRGIVPVTFATCFSCIFVNKP</sequence>
<dbReference type="AlphaFoldDB" id="A0A4Y2FBY9"/>
<comment type="caution">
    <text evidence="2">The sequence shown here is derived from an EMBL/GenBank/DDBJ whole genome shotgun (WGS) entry which is preliminary data.</text>
</comment>
<evidence type="ECO:0000256" key="1">
    <source>
        <dbReference type="SAM" id="Phobius"/>
    </source>
</evidence>
<name>A0A4Y2FBY9_ARAVE</name>
<keyword evidence="1" id="KW-0812">Transmembrane</keyword>
<keyword evidence="1" id="KW-0472">Membrane</keyword>
<gene>
    <name evidence="2" type="ORF">AVEN_25887_1</name>
</gene>
<proteinExistence type="predicted"/>
<protein>
    <submittedName>
        <fullName evidence="2">Uncharacterized protein</fullName>
    </submittedName>
</protein>
<evidence type="ECO:0000313" key="3">
    <source>
        <dbReference type="Proteomes" id="UP000499080"/>
    </source>
</evidence>
<evidence type="ECO:0000313" key="2">
    <source>
        <dbReference type="EMBL" id="GBM37775.1"/>
    </source>
</evidence>
<organism evidence="2 3">
    <name type="scientific">Araneus ventricosus</name>
    <name type="common">Orbweaver spider</name>
    <name type="synonym">Epeira ventricosa</name>
    <dbReference type="NCBI Taxonomy" id="182803"/>
    <lineage>
        <taxon>Eukaryota</taxon>
        <taxon>Metazoa</taxon>
        <taxon>Ecdysozoa</taxon>
        <taxon>Arthropoda</taxon>
        <taxon>Chelicerata</taxon>
        <taxon>Arachnida</taxon>
        <taxon>Araneae</taxon>
        <taxon>Araneomorphae</taxon>
        <taxon>Entelegynae</taxon>
        <taxon>Araneoidea</taxon>
        <taxon>Araneidae</taxon>
        <taxon>Araneus</taxon>
    </lineage>
</organism>
<accession>A0A4Y2FBY9</accession>
<reference evidence="2 3" key="1">
    <citation type="journal article" date="2019" name="Sci. Rep.">
        <title>Orb-weaving spider Araneus ventricosus genome elucidates the spidroin gene catalogue.</title>
        <authorList>
            <person name="Kono N."/>
            <person name="Nakamura H."/>
            <person name="Ohtoshi R."/>
            <person name="Moran D.A.P."/>
            <person name="Shinohara A."/>
            <person name="Yoshida Y."/>
            <person name="Fujiwara M."/>
            <person name="Mori M."/>
            <person name="Tomita M."/>
            <person name="Arakawa K."/>
        </authorList>
    </citation>
    <scope>NUCLEOTIDE SEQUENCE [LARGE SCALE GENOMIC DNA]</scope>
</reference>
<feature type="transmembrane region" description="Helical" evidence="1">
    <location>
        <begin position="67"/>
        <end position="89"/>
    </location>
</feature>
<dbReference type="EMBL" id="BGPR01000850">
    <property type="protein sequence ID" value="GBM37775.1"/>
    <property type="molecule type" value="Genomic_DNA"/>
</dbReference>
<keyword evidence="3" id="KW-1185">Reference proteome</keyword>